<feature type="transmembrane region" description="Helical" evidence="6">
    <location>
        <begin position="77"/>
        <end position="101"/>
    </location>
</feature>
<dbReference type="Pfam" id="PF01943">
    <property type="entry name" value="Polysacc_synt"/>
    <property type="match status" value="1"/>
</dbReference>
<accession>A0AAX2AJK0</accession>
<feature type="transmembrane region" description="Helical" evidence="6">
    <location>
        <begin position="12"/>
        <end position="32"/>
    </location>
</feature>
<feature type="transmembrane region" description="Helical" evidence="6">
    <location>
        <begin position="205"/>
        <end position="230"/>
    </location>
</feature>
<keyword evidence="8" id="KW-1185">Reference proteome</keyword>
<sequence>MKKSIVKITFVQLLLLLIPITVNIYLLRIISLDVYGQFIFYQSVFNFLSILINSGLANDSLRDLSFHYGKEKFIIKLNEYISAKLFYLGLSIIFCLIVSLNNNFNNILFYVSFTYLFYFFFDFMILYQVMDKIGTNLNINLVSFLFTVCGLFLFVQNDSDIIYVPLIATIPFIIINFLVLSLILKKNSFFFKFNISLLICKIKNNLKIMVSNIISAIVTKGIFIFIGIFLDMRAVAVYSVLDQIVRAPLIFINRYSSLFTPKITSKILLNDLVGVKLLFSKIFMSVLLLSISTIIILMQLSDFILPFFLKENYNETIKTLFFIMLLCIPLISLSSLCSVQYHINLHNEYLIFRYSLFLLFLGFPLILLFMYLFQIYGLIICYITIEFLVTLYFFIKLEFNPIRVFYEYIHVK</sequence>
<dbReference type="AlphaFoldDB" id="A0AAX2AJK0"/>
<feature type="transmembrane region" description="Helical" evidence="6">
    <location>
        <begin position="277"/>
        <end position="300"/>
    </location>
</feature>
<evidence type="ECO:0000256" key="2">
    <source>
        <dbReference type="ARBA" id="ARBA00022475"/>
    </source>
</evidence>
<protein>
    <recommendedName>
        <fullName evidence="9">Polysaccharide biosynthesis protein</fullName>
    </recommendedName>
</protein>
<dbReference type="KEGG" id="amyt:AMYT_0712"/>
<dbReference type="EMBL" id="NXID01000006">
    <property type="protein sequence ID" value="RXK16527.1"/>
    <property type="molecule type" value="Genomic_DNA"/>
</dbReference>
<dbReference type="InterPro" id="IPR050833">
    <property type="entry name" value="Poly_Biosynth_Transport"/>
</dbReference>
<evidence type="ECO:0000256" key="5">
    <source>
        <dbReference type="ARBA" id="ARBA00023136"/>
    </source>
</evidence>
<evidence type="ECO:0000313" key="8">
    <source>
        <dbReference type="Proteomes" id="UP000290092"/>
    </source>
</evidence>
<reference evidence="7 8" key="1">
    <citation type="submission" date="2017-09" db="EMBL/GenBank/DDBJ databases">
        <title>Genomics of the genus Arcobacter.</title>
        <authorList>
            <person name="Perez-Cataluna A."/>
            <person name="Figueras M.J."/>
            <person name="Salas-Masso N."/>
        </authorList>
    </citation>
    <scope>NUCLEOTIDE SEQUENCE [LARGE SCALE GENOMIC DNA]</scope>
    <source>
        <strain evidence="7 8">CECT 7386</strain>
    </source>
</reference>
<evidence type="ECO:0008006" key="9">
    <source>
        <dbReference type="Google" id="ProtNLM"/>
    </source>
</evidence>
<keyword evidence="4 6" id="KW-1133">Transmembrane helix</keyword>
<dbReference type="RefSeq" id="WP_114841180.1">
    <property type="nucleotide sequence ID" value="NZ_CP031219.1"/>
</dbReference>
<name>A0AAX2AJK0_9BACT</name>
<dbReference type="Proteomes" id="UP000290092">
    <property type="component" value="Unassembled WGS sequence"/>
</dbReference>
<dbReference type="GO" id="GO:0005886">
    <property type="term" value="C:plasma membrane"/>
    <property type="evidence" value="ECO:0007669"/>
    <property type="project" value="UniProtKB-SubCell"/>
</dbReference>
<keyword evidence="2" id="KW-1003">Cell membrane</keyword>
<feature type="transmembrane region" description="Helical" evidence="6">
    <location>
        <begin position="38"/>
        <end position="56"/>
    </location>
</feature>
<proteinExistence type="predicted"/>
<organism evidence="7 8">
    <name type="scientific">Malaciobacter mytili LMG 24559</name>
    <dbReference type="NCBI Taxonomy" id="1032238"/>
    <lineage>
        <taxon>Bacteria</taxon>
        <taxon>Pseudomonadati</taxon>
        <taxon>Campylobacterota</taxon>
        <taxon>Epsilonproteobacteria</taxon>
        <taxon>Campylobacterales</taxon>
        <taxon>Arcobacteraceae</taxon>
        <taxon>Malaciobacter</taxon>
    </lineage>
</organism>
<evidence type="ECO:0000256" key="3">
    <source>
        <dbReference type="ARBA" id="ARBA00022692"/>
    </source>
</evidence>
<keyword evidence="3 6" id="KW-0812">Transmembrane</keyword>
<feature type="transmembrane region" description="Helical" evidence="6">
    <location>
        <begin position="351"/>
        <end position="369"/>
    </location>
</feature>
<keyword evidence="5 6" id="KW-0472">Membrane</keyword>
<evidence type="ECO:0000256" key="6">
    <source>
        <dbReference type="SAM" id="Phobius"/>
    </source>
</evidence>
<feature type="transmembrane region" description="Helical" evidence="6">
    <location>
        <begin position="320"/>
        <end position="339"/>
    </location>
</feature>
<evidence type="ECO:0000256" key="4">
    <source>
        <dbReference type="ARBA" id="ARBA00022989"/>
    </source>
</evidence>
<dbReference type="PANTHER" id="PTHR30250:SF11">
    <property type="entry name" value="O-ANTIGEN TRANSPORTER-RELATED"/>
    <property type="match status" value="1"/>
</dbReference>
<dbReference type="PANTHER" id="PTHR30250">
    <property type="entry name" value="PST FAMILY PREDICTED COLANIC ACID TRANSPORTER"/>
    <property type="match status" value="1"/>
</dbReference>
<evidence type="ECO:0000256" key="1">
    <source>
        <dbReference type="ARBA" id="ARBA00004651"/>
    </source>
</evidence>
<comment type="subcellular location">
    <subcellularLocation>
        <location evidence="1">Cell membrane</location>
        <topology evidence="1">Multi-pass membrane protein</topology>
    </subcellularLocation>
</comment>
<dbReference type="InterPro" id="IPR002797">
    <property type="entry name" value="Polysacc_synth"/>
</dbReference>
<evidence type="ECO:0000313" key="7">
    <source>
        <dbReference type="EMBL" id="RXK16527.1"/>
    </source>
</evidence>
<feature type="transmembrane region" description="Helical" evidence="6">
    <location>
        <begin position="161"/>
        <end position="184"/>
    </location>
</feature>
<feature type="transmembrane region" description="Helical" evidence="6">
    <location>
        <begin position="137"/>
        <end position="155"/>
    </location>
</feature>
<feature type="transmembrane region" description="Helical" evidence="6">
    <location>
        <begin position="375"/>
        <end position="395"/>
    </location>
</feature>
<gene>
    <name evidence="7" type="ORF">CP985_02970</name>
</gene>
<comment type="caution">
    <text evidence="7">The sequence shown here is derived from an EMBL/GenBank/DDBJ whole genome shotgun (WGS) entry which is preliminary data.</text>
</comment>
<feature type="transmembrane region" description="Helical" evidence="6">
    <location>
        <begin position="107"/>
        <end position="125"/>
    </location>
</feature>